<dbReference type="SUPFAM" id="SSF49842">
    <property type="entry name" value="TNF-like"/>
    <property type="match status" value="1"/>
</dbReference>
<dbReference type="SMART" id="SM00110">
    <property type="entry name" value="C1Q"/>
    <property type="match status" value="1"/>
</dbReference>
<evidence type="ECO:0000256" key="4">
    <source>
        <dbReference type="SAM" id="Coils"/>
    </source>
</evidence>
<organism evidence="7 8">
    <name type="scientific">Batillaria attramentaria</name>
    <dbReference type="NCBI Taxonomy" id="370345"/>
    <lineage>
        <taxon>Eukaryota</taxon>
        <taxon>Metazoa</taxon>
        <taxon>Spiralia</taxon>
        <taxon>Lophotrochozoa</taxon>
        <taxon>Mollusca</taxon>
        <taxon>Gastropoda</taxon>
        <taxon>Caenogastropoda</taxon>
        <taxon>Sorbeoconcha</taxon>
        <taxon>Cerithioidea</taxon>
        <taxon>Batillariidae</taxon>
        <taxon>Batillaria</taxon>
    </lineage>
</organism>
<dbReference type="InterPro" id="IPR008983">
    <property type="entry name" value="Tumour_necrosis_fac-like_dom"/>
</dbReference>
<gene>
    <name evidence="7" type="ORF">BaRGS_00019616</name>
</gene>
<reference evidence="7 8" key="1">
    <citation type="journal article" date="2023" name="Sci. Data">
        <title>Genome assembly of the Korean intertidal mud-creeper Batillaria attramentaria.</title>
        <authorList>
            <person name="Patra A.K."/>
            <person name="Ho P.T."/>
            <person name="Jun S."/>
            <person name="Lee S.J."/>
            <person name="Kim Y."/>
            <person name="Won Y.J."/>
        </authorList>
    </citation>
    <scope>NUCLEOTIDE SEQUENCE [LARGE SCALE GENOMIC DNA]</scope>
    <source>
        <strain evidence="7">Wonlab-2016</strain>
    </source>
</reference>
<evidence type="ECO:0000256" key="3">
    <source>
        <dbReference type="ARBA" id="ARBA00022729"/>
    </source>
</evidence>
<keyword evidence="8" id="KW-1185">Reference proteome</keyword>
<dbReference type="InterPro" id="IPR001073">
    <property type="entry name" value="C1q_dom"/>
</dbReference>
<dbReference type="InterPro" id="IPR050822">
    <property type="entry name" value="Cerebellin_Synaptic_Org"/>
</dbReference>
<feature type="domain" description="C1q" evidence="6">
    <location>
        <begin position="67"/>
        <end position="202"/>
    </location>
</feature>
<dbReference type="AlphaFoldDB" id="A0ABD0KQF3"/>
<keyword evidence="4" id="KW-0175">Coiled coil</keyword>
<evidence type="ECO:0000259" key="6">
    <source>
        <dbReference type="PROSITE" id="PS50871"/>
    </source>
</evidence>
<dbReference type="PROSITE" id="PS50871">
    <property type="entry name" value="C1Q"/>
    <property type="match status" value="1"/>
</dbReference>
<feature type="chain" id="PRO_5044872998" description="C1q domain-containing protein" evidence="5">
    <location>
        <begin position="22"/>
        <end position="202"/>
    </location>
</feature>
<protein>
    <recommendedName>
        <fullName evidence="6">C1q domain-containing protein</fullName>
    </recommendedName>
</protein>
<feature type="coiled-coil region" evidence="4">
    <location>
        <begin position="44"/>
        <end position="71"/>
    </location>
</feature>
<comment type="caution">
    <text evidence="7">The sequence shown here is derived from an EMBL/GenBank/DDBJ whole genome shotgun (WGS) entry which is preliminary data.</text>
</comment>
<dbReference type="PRINTS" id="PR00007">
    <property type="entry name" value="COMPLEMNTC1Q"/>
</dbReference>
<dbReference type="Proteomes" id="UP001519460">
    <property type="component" value="Unassembled WGS sequence"/>
</dbReference>
<evidence type="ECO:0000256" key="5">
    <source>
        <dbReference type="SAM" id="SignalP"/>
    </source>
</evidence>
<sequence>MANYVLYLCAAVALSWHLAVASTSRQEDGRIKRSDDPAPLEAVVEKLSQQLNTHTAQLAALTNRLNIAEKVVAFYAYDTRHPITATSSGLIVLHQIYTNVGDGFNTQTGHFTAPVSGLYQFHSNFMGADAQRYVHAAIMVDQSRVAYGISDKRHGYHDDASIEAVVHVNAGQMVYLENPDSTTSGYYGLGHTTFSGFLLRAD</sequence>
<evidence type="ECO:0000313" key="7">
    <source>
        <dbReference type="EMBL" id="KAK7489102.1"/>
    </source>
</evidence>
<keyword evidence="3 5" id="KW-0732">Signal</keyword>
<name>A0ABD0KQF3_9CAEN</name>
<dbReference type="Pfam" id="PF00386">
    <property type="entry name" value="C1q"/>
    <property type="match status" value="1"/>
</dbReference>
<dbReference type="EMBL" id="JACVVK020000142">
    <property type="protein sequence ID" value="KAK7489102.1"/>
    <property type="molecule type" value="Genomic_DNA"/>
</dbReference>
<dbReference type="Gene3D" id="2.60.120.40">
    <property type="match status" value="1"/>
</dbReference>
<evidence type="ECO:0000256" key="1">
    <source>
        <dbReference type="ARBA" id="ARBA00004613"/>
    </source>
</evidence>
<keyword evidence="2" id="KW-0964">Secreted</keyword>
<evidence type="ECO:0000313" key="8">
    <source>
        <dbReference type="Proteomes" id="UP001519460"/>
    </source>
</evidence>
<accession>A0ABD0KQF3</accession>
<proteinExistence type="predicted"/>
<evidence type="ECO:0000256" key="2">
    <source>
        <dbReference type="ARBA" id="ARBA00022525"/>
    </source>
</evidence>
<dbReference type="PANTHER" id="PTHR22923">
    <property type="entry name" value="CEREBELLIN-RELATED"/>
    <property type="match status" value="1"/>
</dbReference>
<feature type="signal peptide" evidence="5">
    <location>
        <begin position="1"/>
        <end position="21"/>
    </location>
</feature>
<dbReference type="PANTHER" id="PTHR22923:SF116">
    <property type="entry name" value="C1Q DOMAIN-CONTAINING PROTEIN"/>
    <property type="match status" value="1"/>
</dbReference>
<dbReference type="GO" id="GO:0005576">
    <property type="term" value="C:extracellular region"/>
    <property type="evidence" value="ECO:0007669"/>
    <property type="project" value="UniProtKB-SubCell"/>
</dbReference>
<comment type="subcellular location">
    <subcellularLocation>
        <location evidence="1">Secreted</location>
    </subcellularLocation>
</comment>